<evidence type="ECO:0000313" key="5">
    <source>
        <dbReference type="Proteomes" id="UP000824247"/>
    </source>
</evidence>
<reference evidence="4" key="2">
    <citation type="submission" date="2021-04" db="EMBL/GenBank/DDBJ databases">
        <authorList>
            <person name="Gilroy R."/>
        </authorList>
    </citation>
    <scope>NUCLEOTIDE SEQUENCE</scope>
    <source>
        <strain evidence="4">A5-1222</strain>
    </source>
</reference>
<evidence type="ECO:0000256" key="2">
    <source>
        <dbReference type="ARBA" id="ARBA00022553"/>
    </source>
</evidence>
<name>A0A9E2KWC6_9BACT</name>
<dbReference type="PROSITE" id="PS00012">
    <property type="entry name" value="PHOSPHOPANTETHEINE"/>
    <property type="match status" value="1"/>
</dbReference>
<reference evidence="4" key="1">
    <citation type="journal article" date="2021" name="PeerJ">
        <title>Extensive microbial diversity within the chicken gut microbiome revealed by metagenomics and culture.</title>
        <authorList>
            <person name="Gilroy R."/>
            <person name="Ravi A."/>
            <person name="Getino M."/>
            <person name="Pursley I."/>
            <person name="Horton D.L."/>
            <person name="Alikhan N.F."/>
            <person name="Baker D."/>
            <person name="Gharbi K."/>
            <person name="Hall N."/>
            <person name="Watson M."/>
            <person name="Adriaenssens E.M."/>
            <person name="Foster-Nyarko E."/>
            <person name="Jarju S."/>
            <person name="Secka A."/>
            <person name="Antonio M."/>
            <person name="Oren A."/>
            <person name="Chaudhuri R.R."/>
            <person name="La Ragione R."/>
            <person name="Hildebrand F."/>
            <person name="Pallen M.J."/>
        </authorList>
    </citation>
    <scope>NUCLEOTIDE SEQUENCE</scope>
    <source>
        <strain evidence="4">A5-1222</strain>
    </source>
</reference>
<organism evidence="4 5">
    <name type="scientific">Candidatus Ureaplasma intestinipullorum</name>
    <dbReference type="NCBI Taxonomy" id="2838770"/>
    <lineage>
        <taxon>Bacteria</taxon>
        <taxon>Bacillati</taxon>
        <taxon>Mycoplasmatota</taxon>
        <taxon>Mycoplasmoidales</taxon>
        <taxon>Mycoplasmoidaceae</taxon>
        <taxon>Ureaplasma</taxon>
    </lineage>
</organism>
<evidence type="ECO:0000259" key="3">
    <source>
        <dbReference type="PROSITE" id="PS50075"/>
    </source>
</evidence>
<feature type="domain" description="Carrier" evidence="3">
    <location>
        <begin position="1"/>
        <end position="77"/>
    </location>
</feature>
<dbReference type="InterPro" id="IPR036736">
    <property type="entry name" value="ACP-like_sf"/>
</dbReference>
<keyword evidence="2" id="KW-0597">Phosphoprotein</keyword>
<dbReference type="InterPro" id="IPR009081">
    <property type="entry name" value="PP-bd_ACP"/>
</dbReference>
<dbReference type="Proteomes" id="UP000824247">
    <property type="component" value="Unassembled WGS sequence"/>
</dbReference>
<dbReference type="AlphaFoldDB" id="A0A9E2KWC6"/>
<evidence type="ECO:0000256" key="1">
    <source>
        <dbReference type="ARBA" id="ARBA00022450"/>
    </source>
</evidence>
<gene>
    <name evidence="4" type="ORF">H9897_01845</name>
</gene>
<proteinExistence type="predicted"/>
<comment type="caution">
    <text evidence="4">The sequence shown here is derived from an EMBL/GenBank/DDBJ whole genome shotgun (WGS) entry which is preliminary data.</text>
</comment>
<dbReference type="EMBL" id="JAHLFM010000027">
    <property type="protein sequence ID" value="MBU3830873.1"/>
    <property type="molecule type" value="Genomic_DNA"/>
</dbReference>
<dbReference type="Pfam" id="PF00550">
    <property type="entry name" value="PP-binding"/>
    <property type="match status" value="1"/>
</dbReference>
<evidence type="ECO:0000313" key="4">
    <source>
        <dbReference type="EMBL" id="MBU3830873.1"/>
    </source>
</evidence>
<dbReference type="Gene3D" id="1.10.1200.10">
    <property type="entry name" value="ACP-like"/>
    <property type="match status" value="1"/>
</dbReference>
<dbReference type="InterPro" id="IPR006162">
    <property type="entry name" value="Ppantetheine_attach_site"/>
</dbReference>
<keyword evidence="1" id="KW-0596">Phosphopantetheine</keyword>
<accession>A0A9E2KWC6</accession>
<protein>
    <submittedName>
        <fullName evidence="4">Acyl carrier protein</fullName>
    </submittedName>
</protein>
<sequence>MDRNYIIEVIKNIAKENNIKLDVNNLSIGLKEIGVDSLAMMNLIFKIESQLKVQLPDEVLVQIKNLDQLISAFMDQLSKNN</sequence>
<dbReference type="SUPFAM" id="SSF47336">
    <property type="entry name" value="ACP-like"/>
    <property type="match status" value="1"/>
</dbReference>
<dbReference type="PROSITE" id="PS50075">
    <property type="entry name" value="CARRIER"/>
    <property type="match status" value="1"/>
</dbReference>